<dbReference type="EMBL" id="CP058909">
    <property type="protein sequence ID" value="QLH80238.1"/>
    <property type="molecule type" value="Genomic_DNA"/>
</dbReference>
<keyword evidence="3" id="KW-1185">Reference proteome</keyword>
<dbReference type="PROSITE" id="PS51257">
    <property type="entry name" value="PROKAR_LIPOPROTEIN"/>
    <property type="match status" value="1"/>
</dbReference>
<organism evidence="2 3">
    <name type="scientific">Halosimplex pelagicum</name>
    <dbReference type="NCBI Taxonomy" id="869886"/>
    <lineage>
        <taxon>Archaea</taxon>
        <taxon>Methanobacteriati</taxon>
        <taxon>Methanobacteriota</taxon>
        <taxon>Stenosarchaea group</taxon>
        <taxon>Halobacteria</taxon>
        <taxon>Halobacteriales</taxon>
        <taxon>Haloarculaceae</taxon>
        <taxon>Halosimplex</taxon>
    </lineage>
</organism>
<evidence type="ECO:0000313" key="3">
    <source>
        <dbReference type="Proteomes" id="UP000509346"/>
    </source>
</evidence>
<evidence type="ECO:0000259" key="1">
    <source>
        <dbReference type="Pfam" id="PF25942"/>
    </source>
</evidence>
<name>A0A7D5P8Z1_9EURY</name>
<protein>
    <recommendedName>
        <fullName evidence="1">Ig-like domain-containing protein</fullName>
    </recommendedName>
</protein>
<dbReference type="InterPro" id="IPR058929">
    <property type="entry name" value="Ig_halo"/>
</dbReference>
<gene>
    <name evidence="2" type="ORF">HZS54_00740</name>
</gene>
<dbReference type="AlphaFoldDB" id="A0A7D5P8Z1"/>
<reference evidence="2 3" key="1">
    <citation type="submission" date="2020-07" db="EMBL/GenBank/DDBJ databases">
        <title>Halosimplex litoreum sp. nov. and Halosimplex rubrum sp. nov., isolated from different salt environments.</title>
        <authorList>
            <person name="Cui H."/>
        </authorList>
    </citation>
    <scope>NUCLEOTIDE SEQUENCE [LARGE SCALE GENOMIC DNA]</scope>
    <source>
        <strain evidence="2 3">R2</strain>
    </source>
</reference>
<evidence type="ECO:0000313" key="2">
    <source>
        <dbReference type="EMBL" id="QLH80238.1"/>
    </source>
</evidence>
<dbReference type="RefSeq" id="WP_179920070.1">
    <property type="nucleotide sequence ID" value="NZ_CP058909.1"/>
</dbReference>
<dbReference type="KEGG" id="hpel:HZS54_00740"/>
<dbReference type="GeneID" id="56081071"/>
<sequence length="121" mass="13256">MKTFRYLAVIALLVAGGGCAELLLPDRGNFEVENQNDTEHALEITAVDRDDNEIVSRSVSVTGGSVVETEYWLSGGAYNITVELAQNRTAHHSYVVNCRSSTMYVIVQEDRDVLLSQSACS</sequence>
<dbReference type="Pfam" id="PF25942">
    <property type="entry name" value="Ig_halo"/>
    <property type="match status" value="1"/>
</dbReference>
<feature type="domain" description="Ig-like" evidence="1">
    <location>
        <begin position="38"/>
        <end position="118"/>
    </location>
</feature>
<proteinExistence type="predicted"/>
<accession>A0A7D5P8Z1</accession>
<dbReference type="Proteomes" id="UP000509346">
    <property type="component" value="Chromosome"/>
</dbReference>